<organism evidence="1 2">
    <name type="scientific">Limimaricola cinnabarinus LL-001</name>
    <dbReference type="NCBI Taxonomy" id="1337093"/>
    <lineage>
        <taxon>Bacteria</taxon>
        <taxon>Pseudomonadati</taxon>
        <taxon>Pseudomonadota</taxon>
        <taxon>Alphaproteobacteria</taxon>
        <taxon>Rhodobacterales</taxon>
        <taxon>Paracoccaceae</taxon>
        <taxon>Limimaricola</taxon>
    </lineage>
</organism>
<protein>
    <submittedName>
        <fullName evidence="1">Uncharacterized protein</fullName>
    </submittedName>
</protein>
<dbReference type="Proteomes" id="UP000016566">
    <property type="component" value="Unassembled WGS sequence"/>
</dbReference>
<gene>
    <name evidence="1" type="ORF">MBELCI_0595</name>
</gene>
<accession>U3AIB4</accession>
<proteinExistence type="predicted"/>
<evidence type="ECO:0000313" key="2">
    <source>
        <dbReference type="Proteomes" id="UP000016566"/>
    </source>
</evidence>
<evidence type="ECO:0000313" key="1">
    <source>
        <dbReference type="EMBL" id="GAD54543.1"/>
    </source>
</evidence>
<dbReference type="EMBL" id="BATB01000004">
    <property type="protein sequence ID" value="GAD54543.1"/>
    <property type="molecule type" value="Genomic_DNA"/>
</dbReference>
<sequence length="68" mass="7723">MAEIAAIRGHPRLVRAQRRVQVREVPCQRIGRQATGDRSGLWLGRHVASPVAAFRFPEPDTVSFFIKR</sequence>
<reference evidence="1" key="1">
    <citation type="journal article" date="2013" name="Genome Announc.">
        <title>Draft Genome Sequence of Loktanella cinnabarina LL-001T, Isolated from Deep-Sea Floor Sediment.</title>
        <authorList>
            <person name="Nishi S."/>
            <person name="Tsubouchi T."/>
            <person name="Takaki Y."/>
            <person name="Koyanagi R."/>
            <person name="Satoh N."/>
            <person name="Maruyama T."/>
            <person name="Hatada Y."/>
        </authorList>
    </citation>
    <scope>NUCLEOTIDE SEQUENCE [LARGE SCALE GENOMIC DNA]</scope>
    <source>
        <strain evidence="1">LL-001</strain>
    </source>
</reference>
<comment type="caution">
    <text evidence="1">The sequence shown here is derived from an EMBL/GenBank/DDBJ whole genome shotgun (WGS) entry which is preliminary data.</text>
</comment>
<name>U3AIB4_9RHOB</name>
<dbReference type="STRING" id="1337093.MBELCI_0595"/>
<keyword evidence="2" id="KW-1185">Reference proteome</keyword>
<dbReference type="AlphaFoldDB" id="U3AIB4"/>